<feature type="transmembrane region" description="Helical" evidence="3">
    <location>
        <begin position="285"/>
        <end position="304"/>
    </location>
</feature>
<sequence length="440" mass="47477">MDNARALPPLRRIKTTEAMHDASMHASTTISTPLPVKVDTYPEGGWRAWSIVLGAWLALFSSLGLLSSIATFHTYLHSHQLAKYSNGEIGWIFSVYTFVCFGGGVFIGPIFDKYGPRVLILVGTVCLVTSLMLLSFCHEYPQFLLTFGILGGVGTSLLFTPSIAVVGHWFSLRRGLATGIATTGGSMGGIAFPLLMNSLFDRVGWSRTISVIAMICLVLCGFSTLLLRSRLPPATNAKPRPDIRILREPAFALTTLGIFLLELSMFIPLTYISSYMVSEGFDTSFSYHILPILNAGSVLGRLLAGPWADRFGPFNVNILAVLLSIVACLGVWLPFGSTPQGIVVFAVIFGFASGSNISVGPVCIGRLCRTEVYGKYYATAYTSVSFACLVGIPAAGHIVAHNQGGYWGLIVFTGVVYVGSLAALWAAKVLRVGWGLFERF</sequence>
<comment type="subcellular location">
    <subcellularLocation>
        <location evidence="1">Membrane</location>
        <topology evidence="1">Multi-pass membrane protein</topology>
    </subcellularLocation>
</comment>
<feature type="transmembrane region" description="Helical" evidence="3">
    <location>
        <begin position="208"/>
        <end position="229"/>
    </location>
</feature>
<dbReference type="Proteomes" id="UP000813385">
    <property type="component" value="Unassembled WGS sequence"/>
</dbReference>
<dbReference type="PANTHER" id="PTHR11360">
    <property type="entry name" value="MONOCARBOXYLATE TRANSPORTER"/>
    <property type="match status" value="1"/>
</dbReference>
<feature type="transmembrane region" description="Helical" evidence="3">
    <location>
        <begin position="176"/>
        <end position="196"/>
    </location>
</feature>
<comment type="caution">
    <text evidence="5">The sequence shown here is derived from an EMBL/GenBank/DDBJ whole genome shotgun (WGS) entry which is preliminary data.</text>
</comment>
<gene>
    <name evidence="5" type="ORF">B0T11DRAFT_307712</name>
</gene>
<dbReference type="GO" id="GO:0016020">
    <property type="term" value="C:membrane"/>
    <property type="evidence" value="ECO:0007669"/>
    <property type="project" value="UniProtKB-SubCell"/>
</dbReference>
<dbReference type="OrthoDB" id="410267at2759"/>
<keyword evidence="3" id="KW-0812">Transmembrane</keyword>
<feature type="transmembrane region" description="Helical" evidence="3">
    <location>
        <begin position="341"/>
        <end position="364"/>
    </location>
</feature>
<comment type="similarity">
    <text evidence="2">Belongs to the major facilitator superfamily. Monocarboxylate porter (TC 2.A.1.13) family.</text>
</comment>
<feature type="transmembrane region" description="Helical" evidence="3">
    <location>
        <begin position="376"/>
        <end position="400"/>
    </location>
</feature>
<organism evidence="5 6">
    <name type="scientific">Plectosphaerella cucumerina</name>
    <dbReference type="NCBI Taxonomy" id="40658"/>
    <lineage>
        <taxon>Eukaryota</taxon>
        <taxon>Fungi</taxon>
        <taxon>Dikarya</taxon>
        <taxon>Ascomycota</taxon>
        <taxon>Pezizomycotina</taxon>
        <taxon>Sordariomycetes</taxon>
        <taxon>Hypocreomycetidae</taxon>
        <taxon>Glomerellales</taxon>
        <taxon>Plectosphaerellaceae</taxon>
        <taxon>Plectosphaerella</taxon>
    </lineage>
</organism>
<dbReference type="SUPFAM" id="SSF103473">
    <property type="entry name" value="MFS general substrate transporter"/>
    <property type="match status" value="1"/>
</dbReference>
<dbReference type="AlphaFoldDB" id="A0A8K0TAY3"/>
<name>A0A8K0TAY3_9PEZI</name>
<dbReference type="InterPro" id="IPR050327">
    <property type="entry name" value="Proton-linked_MCT"/>
</dbReference>
<feature type="transmembrane region" description="Helical" evidence="3">
    <location>
        <begin position="142"/>
        <end position="164"/>
    </location>
</feature>
<feature type="transmembrane region" description="Helical" evidence="3">
    <location>
        <begin position="48"/>
        <end position="69"/>
    </location>
</feature>
<accession>A0A8K0TAY3</accession>
<keyword evidence="6" id="KW-1185">Reference proteome</keyword>
<keyword evidence="3" id="KW-1133">Transmembrane helix</keyword>
<feature type="transmembrane region" description="Helical" evidence="3">
    <location>
        <begin position="250"/>
        <end position="273"/>
    </location>
</feature>
<evidence type="ECO:0000256" key="3">
    <source>
        <dbReference type="SAM" id="Phobius"/>
    </source>
</evidence>
<evidence type="ECO:0000256" key="2">
    <source>
        <dbReference type="ARBA" id="ARBA00006727"/>
    </source>
</evidence>
<protein>
    <submittedName>
        <fullName evidence="5">Riboflavin transporter MCH5</fullName>
    </submittedName>
</protein>
<dbReference type="EMBL" id="JAGPXD010000005">
    <property type="protein sequence ID" value="KAH7354520.1"/>
    <property type="molecule type" value="Genomic_DNA"/>
</dbReference>
<dbReference type="GO" id="GO:0022857">
    <property type="term" value="F:transmembrane transporter activity"/>
    <property type="evidence" value="ECO:0007669"/>
    <property type="project" value="InterPro"/>
</dbReference>
<dbReference type="Gene3D" id="1.20.1250.20">
    <property type="entry name" value="MFS general substrate transporter like domains"/>
    <property type="match status" value="1"/>
</dbReference>
<dbReference type="InterPro" id="IPR020846">
    <property type="entry name" value="MFS_dom"/>
</dbReference>
<feature type="transmembrane region" description="Helical" evidence="3">
    <location>
        <begin position="316"/>
        <end position="335"/>
    </location>
</feature>
<dbReference type="PANTHER" id="PTHR11360:SF177">
    <property type="entry name" value="RIBOFLAVIN TRANSPORTER MCH5"/>
    <property type="match status" value="1"/>
</dbReference>
<feature type="domain" description="Major facilitator superfamily (MFS) profile" evidence="4">
    <location>
        <begin position="47"/>
        <end position="431"/>
    </location>
</feature>
<evidence type="ECO:0000313" key="6">
    <source>
        <dbReference type="Proteomes" id="UP000813385"/>
    </source>
</evidence>
<reference evidence="5" key="1">
    <citation type="journal article" date="2021" name="Nat. Commun.">
        <title>Genetic determinants of endophytism in the Arabidopsis root mycobiome.</title>
        <authorList>
            <person name="Mesny F."/>
            <person name="Miyauchi S."/>
            <person name="Thiergart T."/>
            <person name="Pickel B."/>
            <person name="Atanasova L."/>
            <person name="Karlsson M."/>
            <person name="Huettel B."/>
            <person name="Barry K.W."/>
            <person name="Haridas S."/>
            <person name="Chen C."/>
            <person name="Bauer D."/>
            <person name="Andreopoulos W."/>
            <person name="Pangilinan J."/>
            <person name="LaButti K."/>
            <person name="Riley R."/>
            <person name="Lipzen A."/>
            <person name="Clum A."/>
            <person name="Drula E."/>
            <person name="Henrissat B."/>
            <person name="Kohler A."/>
            <person name="Grigoriev I.V."/>
            <person name="Martin F.M."/>
            <person name="Hacquard S."/>
        </authorList>
    </citation>
    <scope>NUCLEOTIDE SEQUENCE</scope>
    <source>
        <strain evidence="5">MPI-CAGE-AT-0016</strain>
    </source>
</reference>
<evidence type="ECO:0000256" key="1">
    <source>
        <dbReference type="ARBA" id="ARBA00004141"/>
    </source>
</evidence>
<feature type="transmembrane region" description="Helical" evidence="3">
    <location>
        <begin position="406"/>
        <end position="427"/>
    </location>
</feature>
<dbReference type="Pfam" id="PF07690">
    <property type="entry name" value="MFS_1"/>
    <property type="match status" value="1"/>
</dbReference>
<feature type="transmembrane region" description="Helical" evidence="3">
    <location>
        <begin position="89"/>
        <end position="111"/>
    </location>
</feature>
<feature type="transmembrane region" description="Helical" evidence="3">
    <location>
        <begin position="118"/>
        <end position="136"/>
    </location>
</feature>
<dbReference type="CDD" id="cd17352">
    <property type="entry name" value="MFS_MCT_SLC16"/>
    <property type="match status" value="1"/>
</dbReference>
<dbReference type="InterPro" id="IPR011701">
    <property type="entry name" value="MFS"/>
</dbReference>
<dbReference type="InterPro" id="IPR036259">
    <property type="entry name" value="MFS_trans_sf"/>
</dbReference>
<dbReference type="PROSITE" id="PS50850">
    <property type="entry name" value="MFS"/>
    <property type="match status" value="1"/>
</dbReference>
<proteinExistence type="inferred from homology"/>
<keyword evidence="3" id="KW-0472">Membrane</keyword>
<evidence type="ECO:0000259" key="4">
    <source>
        <dbReference type="PROSITE" id="PS50850"/>
    </source>
</evidence>
<evidence type="ECO:0000313" key="5">
    <source>
        <dbReference type="EMBL" id="KAH7354520.1"/>
    </source>
</evidence>